<evidence type="ECO:0000256" key="9">
    <source>
        <dbReference type="ARBA" id="ARBA00023012"/>
    </source>
</evidence>
<gene>
    <name evidence="14" type="ORF">CHO01_20820</name>
    <name evidence="15" type="ORF">HNR08_001607</name>
</gene>
<dbReference type="InterPro" id="IPR003661">
    <property type="entry name" value="HisK_dim/P_dom"/>
</dbReference>
<dbReference type="CDD" id="cd06225">
    <property type="entry name" value="HAMP"/>
    <property type="match status" value="1"/>
</dbReference>
<evidence type="ECO:0000256" key="1">
    <source>
        <dbReference type="ARBA" id="ARBA00000085"/>
    </source>
</evidence>
<dbReference type="Proteomes" id="UP000321723">
    <property type="component" value="Unassembled WGS sequence"/>
</dbReference>
<dbReference type="PANTHER" id="PTHR45436:SF5">
    <property type="entry name" value="SENSOR HISTIDINE KINASE TRCS"/>
    <property type="match status" value="1"/>
</dbReference>
<dbReference type="InterPro" id="IPR003594">
    <property type="entry name" value="HATPase_dom"/>
</dbReference>
<name>A0A511FCI6_9CELL</name>
<evidence type="ECO:0000313" key="14">
    <source>
        <dbReference type="EMBL" id="GEL46966.1"/>
    </source>
</evidence>
<evidence type="ECO:0000256" key="10">
    <source>
        <dbReference type="ARBA" id="ARBA00023136"/>
    </source>
</evidence>
<dbReference type="Pfam" id="PF02518">
    <property type="entry name" value="HATPase_c"/>
    <property type="match status" value="1"/>
</dbReference>
<evidence type="ECO:0000313" key="17">
    <source>
        <dbReference type="Proteomes" id="UP000564629"/>
    </source>
</evidence>
<dbReference type="InterPro" id="IPR036097">
    <property type="entry name" value="HisK_dim/P_sf"/>
</dbReference>
<dbReference type="Gene3D" id="3.30.565.10">
    <property type="entry name" value="Histidine kinase-like ATPase, C-terminal domain"/>
    <property type="match status" value="1"/>
</dbReference>
<dbReference type="Proteomes" id="UP000564629">
    <property type="component" value="Unassembled WGS sequence"/>
</dbReference>
<evidence type="ECO:0000313" key="15">
    <source>
        <dbReference type="EMBL" id="MBB5472871.1"/>
    </source>
</evidence>
<keyword evidence="7 14" id="KW-0418">Kinase</keyword>
<reference evidence="15 17" key="2">
    <citation type="submission" date="2020-08" db="EMBL/GenBank/DDBJ databases">
        <title>Sequencing the genomes of 1000 actinobacteria strains.</title>
        <authorList>
            <person name="Klenk H.-P."/>
        </authorList>
    </citation>
    <scope>NUCLEOTIDE SEQUENCE [LARGE SCALE GENOMIC DNA]</scope>
    <source>
        <strain evidence="15 17">DSM 9581</strain>
    </source>
</reference>
<evidence type="ECO:0000313" key="16">
    <source>
        <dbReference type="Proteomes" id="UP000321723"/>
    </source>
</evidence>
<dbReference type="PROSITE" id="PS50885">
    <property type="entry name" value="HAMP"/>
    <property type="match status" value="1"/>
</dbReference>
<keyword evidence="5" id="KW-0808">Transferase</keyword>
<dbReference type="FunFam" id="3.30.565.10:FF:000006">
    <property type="entry name" value="Sensor histidine kinase WalK"/>
    <property type="match status" value="1"/>
</dbReference>
<evidence type="ECO:0000259" key="13">
    <source>
        <dbReference type="PROSITE" id="PS50885"/>
    </source>
</evidence>
<dbReference type="PRINTS" id="PR00344">
    <property type="entry name" value="BCTRLSENSOR"/>
</dbReference>
<comment type="caution">
    <text evidence="14">The sequence shown here is derived from an EMBL/GenBank/DDBJ whole genome shotgun (WGS) entry which is preliminary data.</text>
</comment>
<organism evidence="14 16">
    <name type="scientific">Cellulomonas hominis</name>
    <dbReference type="NCBI Taxonomy" id="156981"/>
    <lineage>
        <taxon>Bacteria</taxon>
        <taxon>Bacillati</taxon>
        <taxon>Actinomycetota</taxon>
        <taxon>Actinomycetes</taxon>
        <taxon>Micrococcales</taxon>
        <taxon>Cellulomonadaceae</taxon>
        <taxon>Cellulomonas</taxon>
    </lineage>
</organism>
<evidence type="ECO:0000259" key="12">
    <source>
        <dbReference type="PROSITE" id="PS50109"/>
    </source>
</evidence>
<dbReference type="InterPro" id="IPR004358">
    <property type="entry name" value="Sig_transdc_His_kin-like_C"/>
</dbReference>
<comment type="catalytic activity">
    <reaction evidence="1">
        <text>ATP + protein L-histidine = ADP + protein N-phospho-L-histidine.</text>
        <dbReference type="EC" id="2.7.13.3"/>
    </reaction>
</comment>
<evidence type="ECO:0000256" key="4">
    <source>
        <dbReference type="ARBA" id="ARBA00022553"/>
    </source>
</evidence>
<dbReference type="InterPro" id="IPR003660">
    <property type="entry name" value="HAMP_dom"/>
</dbReference>
<dbReference type="SMART" id="SM00388">
    <property type="entry name" value="HisKA"/>
    <property type="match status" value="1"/>
</dbReference>
<evidence type="ECO:0000256" key="3">
    <source>
        <dbReference type="ARBA" id="ARBA00012438"/>
    </source>
</evidence>
<evidence type="ECO:0000256" key="6">
    <source>
        <dbReference type="ARBA" id="ARBA00022692"/>
    </source>
</evidence>
<protein>
    <recommendedName>
        <fullName evidence="3">histidine kinase</fullName>
        <ecNumber evidence="3">2.7.13.3</ecNumber>
    </recommendedName>
</protein>
<feature type="domain" description="Histidine kinase" evidence="12">
    <location>
        <begin position="154"/>
        <end position="370"/>
    </location>
</feature>
<evidence type="ECO:0000256" key="8">
    <source>
        <dbReference type="ARBA" id="ARBA00022989"/>
    </source>
</evidence>
<dbReference type="SUPFAM" id="SSF55874">
    <property type="entry name" value="ATPase domain of HSP90 chaperone/DNA topoisomerase II/histidine kinase"/>
    <property type="match status" value="1"/>
</dbReference>
<dbReference type="Gene3D" id="1.10.287.130">
    <property type="match status" value="1"/>
</dbReference>
<dbReference type="Pfam" id="PF00672">
    <property type="entry name" value="HAMP"/>
    <property type="match status" value="1"/>
</dbReference>
<evidence type="ECO:0000256" key="2">
    <source>
        <dbReference type="ARBA" id="ARBA00004236"/>
    </source>
</evidence>
<dbReference type="InterPro" id="IPR005467">
    <property type="entry name" value="His_kinase_dom"/>
</dbReference>
<evidence type="ECO:0000256" key="7">
    <source>
        <dbReference type="ARBA" id="ARBA00022777"/>
    </source>
</evidence>
<dbReference type="GO" id="GO:0000155">
    <property type="term" value="F:phosphorelay sensor kinase activity"/>
    <property type="evidence" value="ECO:0007669"/>
    <property type="project" value="InterPro"/>
</dbReference>
<dbReference type="InterPro" id="IPR050428">
    <property type="entry name" value="TCS_sensor_his_kinase"/>
</dbReference>
<keyword evidence="16" id="KW-1185">Reference proteome</keyword>
<dbReference type="PANTHER" id="PTHR45436">
    <property type="entry name" value="SENSOR HISTIDINE KINASE YKOH"/>
    <property type="match status" value="1"/>
</dbReference>
<dbReference type="Gene3D" id="6.10.340.10">
    <property type="match status" value="1"/>
</dbReference>
<dbReference type="RefSeq" id="WP_146837628.1">
    <property type="nucleotide sequence ID" value="NZ_BJVQ01000027.1"/>
</dbReference>
<keyword evidence="10 11" id="KW-0472">Membrane</keyword>
<dbReference type="CDD" id="cd00082">
    <property type="entry name" value="HisKA"/>
    <property type="match status" value="1"/>
</dbReference>
<dbReference type="GO" id="GO:0005886">
    <property type="term" value="C:plasma membrane"/>
    <property type="evidence" value="ECO:0007669"/>
    <property type="project" value="UniProtKB-SubCell"/>
</dbReference>
<dbReference type="Pfam" id="PF00512">
    <property type="entry name" value="HisKA"/>
    <property type="match status" value="1"/>
</dbReference>
<evidence type="ECO:0000256" key="11">
    <source>
        <dbReference type="SAM" id="Phobius"/>
    </source>
</evidence>
<feature type="domain" description="HAMP" evidence="13">
    <location>
        <begin position="93"/>
        <end position="146"/>
    </location>
</feature>
<dbReference type="SMART" id="SM00387">
    <property type="entry name" value="HATPase_c"/>
    <property type="match status" value="1"/>
</dbReference>
<dbReference type="AlphaFoldDB" id="A0A511FCI6"/>
<dbReference type="InterPro" id="IPR036890">
    <property type="entry name" value="HATPase_C_sf"/>
</dbReference>
<keyword evidence="6 11" id="KW-0812">Transmembrane</keyword>
<evidence type="ECO:0000256" key="5">
    <source>
        <dbReference type="ARBA" id="ARBA00022679"/>
    </source>
</evidence>
<reference evidence="14 16" key="1">
    <citation type="submission" date="2019-07" db="EMBL/GenBank/DDBJ databases">
        <title>Whole genome shotgun sequence of Cellulomonas hominis NBRC 16055.</title>
        <authorList>
            <person name="Hosoyama A."/>
            <person name="Uohara A."/>
            <person name="Ohji S."/>
            <person name="Ichikawa N."/>
        </authorList>
    </citation>
    <scope>NUCLEOTIDE SEQUENCE [LARGE SCALE GENOMIC DNA]</scope>
    <source>
        <strain evidence="14 16">NBRC 16055</strain>
    </source>
</reference>
<dbReference type="EMBL" id="JACHDN010000001">
    <property type="protein sequence ID" value="MBB5472871.1"/>
    <property type="molecule type" value="Genomic_DNA"/>
</dbReference>
<dbReference type="OrthoDB" id="9757990at2"/>
<keyword evidence="9" id="KW-0902">Two-component regulatory system</keyword>
<sequence length="379" mass="40097">MSRAPWRRWGVALRLSVALWAVIVVTVATAGAVAWVIGPGIFHENLLQHNEDASDDATEHAEAAFGTAGSVSLAAALLLALLVSSALSIWIAGRVTRSLQPIVTAAGSVARGVYDRRVPVPGLGAEFDDVATAMNAMSERLEHVDGTRRRLLADLAHEMRTPLATLTVYVDSIEDGLRDPDAATLQVLRDQVDRLSRLAEDVSAVSLAEERRLPLRLADAAPEDLVRAAAAAANPAFAAKGVYLQVDAAVRVPAVSVDRDRIGQVLANLLDNALRHSDRGAAVVVRVRAERDAVAIAVHDTGDGIAAEHLSHVFDRFYRADTARDRDHGGSGIGLTVSKAFAEAHDGSLDAASPGTGQGATFTLRLPVRRSRSAAASPR</sequence>
<dbReference type="EC" id="2.7.13.3" evidence="3"/>
<dbReference type="SUPFAM" id="SSF47384">
    <property type="entry name" value="Homodimeric domain of signal transducing histidine kinase"/>
    <property type="match status" value="1"/>
</dbReference>
<dbReference type="SMART" id="SM00304">
    <property type="entry name" value="HAMP"/>
    <property type="match status" value="1"/>
</dbReference>
<comment type="subcellular location">
    <subcellularLocation>
        <location evidence="2">Cell membrane</location>
    </subcellularLocation>
</comment>
<keyword evidence="8 11" id="KW-1133">Transmembrane helix</keyword>
<keyword evidence="4" id="KW-0597">Phosphoprotein</keyword>
<accession>A0A511FCI6</accession>
<feature type="transmembrane region" description="Helical" evidence="11">
    <location>
        <begin position="71"/>
        <end position="92"/>
    </location>
</feature>
<dbReference type="PROSITE" id="PS50109">
    <property type="entry name" value="HIS_KIN"/>
    <property type="match status" value="1"/>
</dbReference>
<feature type="transmembrane region" description="Helical" evidence="11">
    <location>
        <begin position="12"/>
        <end position="37"/>
    </location>
</feature>
<dbReference type="EMBL" id="BJVQ01000027">
    <property type="protein sequence ID" value="GEL46966.1"/>
    <property type="molecule type" value="Genomic_DNA"/>
</dbReference>
<proteinExistence type="predicted"/>